<accession>A0A2D3UME3</accession>
<protein>
    <submittedName>
        <fullName evidence="2">Uncharacterized protein</fullName>
    </submittedName>
</protein>
<proteinExistence type="predicted"/>
<sequence length="95" mass="10919">MFQAAAGKKKKNRRMHSRDDPNEEASGWQEYSKSSRQWVNLGTAINPMAEDEDEEMLLGHGEEERIVRPPGAPGNEDDEMLLGYEELSTIWIWAR</sequence>
<evidence type="ECO:0000256" key="1">
    <source>
        <dbReference type="SAM" id="MobiDB-lite"/>
    </source>
</evidence>
<gene>
    <name evidence="2" type="ORF">RCC_02245</name>
</gene>
<evidence type="ECO:0000313" key="3">
    <source>
        <dbReference type="Proteomes" id="UP000225277"/>
    </source>
</evidence>
<keyword evidence="3" id="KW-1185">Reference proteome</keyword>
<evidence type="ECO:0000313" key="2">
    <source>
        <dbReference type="EMBL" id="CZT16402.1"/>
    </source>
</evidence>
<dbReference type="AlphaFoldDB" id="A0A2D3UME3"/>
<feature type="region of interest" description="Disordered" evidence="1">
    <location>
        <begin position="1"/>
        <end position="33"/>
    </location>
</feature>
<feature type="compositionally biased region" description="Basic residues" evidence="1">
    <location>
        <begin position="7"/>
        <end position="16"/>
    </location>
</feature>
<dbReference type="Proteomes" id="UP000225277">
    <property type="component" value="Unassembled WGS sequence"/>
</dbReference>
<organism evidence="2 3">
    <name type="scientific">Ramularia collo-cygni</name>
    <dbReference type="NCBI Taxonomy" id="112498"/>
    <lineage>
        <taxon>Eukaryota</taxon>
        <taxon>Fungi</taxon>
        <taxon>Dikarya</taxon>
        <taxon>Ascomycota</taxon>
        <taxon>Pezizomycotina</taxon>
        <taxon>Dothideomycetes</taxon>
        <taxon>Dothideomycetidae</taxon>
        <taxon>Mycosphaerellales</taxon>
        <taxon>Mycosphaerellaceae</taxon>
        <taxon>Ramularia</taxon>
    </lineage>
</organism>
<dbReference type="EMBL" id="FJUY01000002">
    <property type="protein sequence ID" value="CZT16402.1"/>
    <property type="molecule type" value="Genomic_DNA"/>
</dbReference>
<reference evidence="2 3" key="1">
    <citation type="submission" date="2016-03" db="EMBL/GenBank/DDBJ databases">
        <authorList>
            <person name="Ploux O."/>
        </authorList>
    </citation>
    <scope>NUCLEOTIDE SEQUENCE [LARGE SCALE GENOMIC DNA]</scope>
    <source>
        <strain evidence="2 3">URUG2</strain>
    </source>
</reference>
<dbReference type="RefSeq" id="XP_023623295.1">
    <property type="nucleotide sequence ID" value="XM_023767527.1"/>
</dbReference>
<name>A0A2D3UME3_9PEZI</name>
<dbReference type="GeneID" id="35597466"/>